<evidence type="ECO:0000256" key="1">
    <source>
        <dbReference type="SAM" id="MobiDB-lite"/>
    </source>
</evidence>
<dbReference type="Gene3D" id="3.40.50.150">
    <property type="entry name" value="Vaccinia Virus protein VP39"/>
    <property type="match status" value="1"/>
</dbReference>
<feature type="region of interest" description="Disordered" evidence="1">
    <location>
        <begin position="188"/>
        <end position="221"/>
    </location>
</feature>
<feature type="compositionally biased region" description="Polar residues" evidence="1">
    <location>
        <begin position="248"/>
        <end position="259"/>
    </location>
</feature>
<keyword evidence="4" id="KW-1185">Reference proteome</keyword>
<dbReference type="EMBL" id="LUEZ02000040">
    <property type="protein sequence ID" value="RDB26274.1"/>
    <property type="molecule type" value="Genomic_DNA"/>
</dbReference>
<evidence type="ECO:0000259" key="2">
    <source>
        <dbReference type="Pfam" id="PF13649"/>
    </source>
</evidence>
<feature type="domain" description="Methyltransferase" evidence="2">
    <location>
        <begin position="69"/>
        <end position="166"/>
    </location>
</feature>
<reference evidence="3" key="1">
    <citation type="submission" date="2018-04" db="EMBL/GenBank/DDBJ databases">
        <title>Whole genome sequencing of Hypsizygus marmoreus.</title>
        <authorList>
            <person name="Choi I.-G."/>
            <person name="Min B."/>
            <person name="Kim J.-G."/>
            <person name="Kim S."/>
            <person name="Oh Y.-L."/>
            <person name="Kong W.-S."/>
            <person name="Park H."/>
            <person name="Jeong J."/>
            <person name="Song E.-S."/>
        </authorList>
    </citation>
    <scope>NUCLEOTIDE SEQUENCE [LARGE SCALE GENOMIC DNA]</scope>
    <source>
        <strain evidence="3">51987-8</strain>
    </source>
</reference>
<comment type="caution">
    <text evidence="3">The sequence shown here is derived from an EMBL/GenBank/DDBJ whole genome shotgun (WGS) entry which is preliminary data.</text>
</comment>
<feature type="compositionally biased region" description="Low complexity" evidence="1">
    <location>
        <begin position="192"/>
        <end position="221"/>
    </location>
</feature>
<keyword evidence="3" id="KW-0489">Methyltransferase</keyword>
<dbReference type="Proteomes" id="UP000076154">
    <property type="component" value="Unassembled WGS sequence"/>
</dbReference>
<dbReference type="InterPro" id="IPR029063">
    <property type="entry name" value="SAM-dependent_MTases_sf"/>
</dbReference>
<feature type="region of interest" description="Disordered" evidence="1">
    <location>
        <begin position="336"/>
        <end position="358"/>
    </location>
</feature>
<dbReference type="SUPFAM" id="SSF53335">
    <property type="entry name" value="S-adenosyl-L-methionine-dependent methyltransferases"/>
    <property type="match status" value="1"/>
</dbReference>
<dbReference type="OrthoDB" id="2013972at2759"/>
<name>A0A369K3C4_HYPMA</name>
<dbReference type="AlphaFoldDB" id="A0A369K3C4"/>
<feature type="region of interest" description="Disordered" evidence="1">
    <location>
        <begin position="241"/>
        <end position="293"/>
    </location>
</feature>
<evidence type="ECO:0000313" key="4">
    <source>
        <dbReference type="Proteomes" id="UP000076154"/>
    </source>
</evidence>
<dbReference type="GO" id="GO:0032259">
    <property type="term" value="P:methylation"/>
    <property type="evidence" value="ECO:0007669"/>
    <property type="project" value="UniProtKB-KW"/>
</dbReference>
<keyword evidence="3" id="KW-0808">Transferase</keyword>
<accession>A0A369K3C4</accession>
<dbReference type="CDD" id="cd02440">
    <property type="entry name" value="AdoMet_MTases"/>
    <property type="match status" value="1"/>
</dbReference>
<evidence type="ECO:0000313" key="3">
    <source>
        <dbReference type="EMBL" id="RDB26274.1"/>
    </source>
</evidence>
<dbReference type="InParanoid" id="A0A369K3C4"/>
<gene>
    <name evidence="3" type="primary">menG_0</name>
    <name evidence="3" type="ORF">Hypma_006704</name>
</gene>
<dbReference type="PANTHER" id="PTHR43591">
    <property type="entry name" value="METHYLTRANSFERASE"/>
    <property type="match status" value="1"/>
</dbReference>
<dbReference type="GO" id="GO:0008168">
    <property type="term" value="F:methyltransferase activity"/>
    <property type="evidence" value="ECO:0007669"/>
    <property type="project" value="UniProtKB-KW"/>
</dbReference>
<dbReference type="Pfam" id="PF13649">
    <property type="entry name" value="Methyltransf_25"/>
    <property type="match status" value="1"/>
</dbReference>
<feature type="compositionally biased region" description="Basic and acidic residues" evidence="1">
    <location>
        <begin position="283"/>
        <end position="293"/>
    </location>
</feature>
<sequence length="541" mass="59822">MVTNDAPIEKNVEAELMNAKVFRRMPGDVPYPVQHTTTMSTFDTWDNMFIRGSLQNLTVHQFETPPAVVLDLGCGNGYWAIEAAKEWKTSTIVGYDLRKAQPNLFKFEQYRDIAHRVKWVHGNLLDGLPFSSSQFDLVRIVNIGLGVPEDEWQFVLQEVARVMKSGAVIELIEEDPIFPCAQPPVPSPPWPLRSSRARPSPISVDLPPFDPSPSSALSSKSSATLMSDPWSAVLDERFDLTPAKPKSTRSSKSASPNIKSPSFSHSPTVVHHPPPPPRISIADSDKTPDPRDHSKLKAAWDAMLASRFLATSLLSVLPFYLSSTFVDVQSFPPLKVRLPPNSGRENSPPLPGLRRSGDSGIAESVYQDSVYSKVTCKSDGASSSSGDTICSASSCWPTMHLAKAVSTITGCKDAIWEEYQEIYGGDATPLVILPLAIRTNRPDGVIAERSKTSVREAFDAEWASWQNDMADRISMRSSIIGQFGWSEPSGDRPDWRVWRSTVAKAQLSDATSPWSEIPSWPGLKTEVDLCRSTRAWVAWKR</sequence>
<protein>
    <submittedName>
        <fullName evidence="3">Demethylmenaquinone methyltransferase</fullName>
    </submittedName>
</protein>
<feature type="compositionally biased region" description="Low complexity" evidence="1">
    <location>
        <begin position="260"/>
        <end position="271"/>
    </location>
</feature>
<organism evidence="3 4">
    <name type="scientific">Hypsizygus marmoreus</name>
    <name type="common">White beech mushroom</name>
    <name type="synonym">Agaricus marmoreus</name>
    <dbReference type="NCBI Taxonomy" id="39966"/>
    <lineage>
        <taxon>Eukaryota</taxon>
        <taxon>Fungi</taxon>
        <taxon>Dikarya</taxon>
        <taxon>Basidiomycota</taxon>
        <taxon>Agaricomycotina</taxon>
        <taxon>Agaricomycetes</taxon>
        <taxon>Agaricomycetidae</taxon>
        <taxon>Agaricales</taxon>
        <taxon>Tricholomatineae</taxon>
        <taxon>Lyophyllaceae</taxon>
        <taxon>Hypsizygus</taxon>
    </lineage>
</organism>
<proteinExistence type="predicted"/>
<dbReference type="PANTHER" id="PTHR43591:SF24">
    <property type="entry name" value="2-METHOXY-6-POLYPRENYL-1,4-BENZOQUINOL METHYLASE, MITOCHONDRIAL"/>
    <property type="match status" value="1"/>
</dbReference>
<dbReference type="STRING" id="39966.A0A369K3C4"/>
<dbReference type="InterPro" id="IPR041698">
    <property type="entry name" value="Methyltransf_25"/>
</dbReference>